<organism evidence="3 4">
    <name type="scientific">Parasedimentitalea huanghaiensis</name>
    <dbReference type="NCBI Taxonomy" id="2682100"/>
    <lineage>
        <taxon>Bacteria</taxon>
        <taxon>Pseudomonadati</taxon>
        <taxon>Pseudomonadota</taxon>
        <taxon>Alphaproteobacteria</taxon>
        <taxon>Rhodobacterales</taxon>
        <taxon>Paracoccaceae</taxon>
        <taxon>Parasedimentitalea</taxon>
    </lineage>
</organism>
<keyword evidence="2" id="KW-0732">Signal</keyword>
<protein>
    <submittedName>
        <fullName evidence="3">Uncharacterized protein</fullName>
    </submittedName>
</protein>
<reference evidence="3 4" key="1">
    <citation type="submission" date="2019-12" db="EMBL/GenBank/DDBJ databases">
        <authorList>
            <person name="Zhang Y.-J."/>
        </authorList>
    </citation>
    <scope>NUCLEOTIDE SEQUENCE [LARGE SCALE GENOMIC DNA]</scope>
    <source>
        <strain evidence="3 4">CY05</strain>
    </source>
</reference>
<evidence type="ECO:0000313" key="4">
    <source>
        <dbReference type="Proteomes" id="UP000478892"/>
    </source>
</evidence>
<feature type="region of interest" description="Disordered" evidence="1">
    <location>
        <begin position="60"/>
        <end position="87"/>
    </location>
</feature>
<feature type="signal peptide" evidence="2">
    <location>
        <begin position="1"/>
        <end position="23"/>
    </location>
</feature>
<comment type="caution">
    <text evidence="3">The sequence shown here is derived from an EMBL/GenBank/DDBJ whole genome shotgun (WGS) entry which is preliminary data.</text>
</comment>
<dbReference type="AlphaFoldDB" id="A0A6L6W9T5"/>
<dbReference type="EMBL" id="WQLV01000001">
    <property type="protein sequence ID" value="MVO14576.1"/>
    <property type="molecule type" value="Genomic_DNA"/>
</dbReference>
<dbReference type="RefSeq" id="WP_157020898.1">
    <property type="nucleotide sequence ID" value="NZ_WQLV01000001.1"/>
</dbReference>
<dbReference type="Proteomes" id="UP000478892">
    <property type="component" value="Unassembled WGS sequence"/>
</dbReference>
<evidence type="ECO:0000313" key="3">
    <source>
        <dbReference type="EMBL" id="MVO14576.1"/>
    </source>
</evidence>
<feature type="chain" id="PRO_5026914371" evidence="2">
    <location>
        <begin position="24"/>
        <end position="106"/>
    </location>
</feature>
<keyword evidence="4" id="KW-1185">Reference proteome</keyword>
<evidence type="ECO:0000256" key="1">
    <source>
        <dbReference type="SAM" id="MobiDB-lite"/>
    </source>
</evidence>
<evidence type="ECO:0000256" key="2">
    <source>
        <dbReference type="SAM" id="SignalP"/>
    </source>
</evidence>
<name>A0A6L6W9T5_9RHOB</name>
<feature type="compositionally biased region" description="Low complexity" evidence="1">
    <location>
        <begin position="60"/>
        <end position="70"/>
    </location>
</feature>
<accession>A0A6L6W9T5</accession>
<sequence length="106" mass="11535">MSKFGWFVGPACIVFALAAPARANLMKDVCAKRAENYSGYKPRGLTIGDHRGRLRLSGSVSLGVSTSTGGDIDTKPSNSSESAEDRKLDAKVDLYWRVFDDCMKSQ</sequence>
<proteinExistence type="predicted"/>
<gene>
    <name evidence="3" type="ORF">GO984_02030</name>
</gene>